<reference evidence="2 3" key="1">
    <citation type="journal article" date="2016" name="Environ. Microbiol.">
        <title>Genomic resolution of a cold subsurface aquifer community provides metabolic insights for novel microbes adapted to high CO concentrations.</title>
        <authorList>
            <person name="Probst A.J."/>
            <person name="Castelle C.J."/>
            <person name="Singh A."/>
            <person name="Brown C.T."/>
            <person name="Anantharaman K."/>
            <person name="Sharon I."/>
            <person name="Hug L.A."/>
            <person name="Burstein D."/>
            <person name="Emerson J.B."/>
            <person name="Thomas B.C."/>
            <person name="Banfield J.F."/>
        </authorList>
    </citation>
    <scope>NUCLEOTIDE SEQUENCE [LARGE SCALE GENOMIC DNA]</scope>
    <source>
        <strain evidence="2">CG1_02_44_10</strain>
    </source>
</reference>
<dbReference type="Proteomes" id="UP000182345">
    <property type="component" value="Unassembled WGS sequence"/>
</dbReference>
<dbReference type="PANTHER" id="PTHR31272">
    <property type="entry name" value="CYTOCHROME C-TYPE BIOGENESIS PROTEIN HI_1454-RELATED"/>
    <property type="match status" value="1"/>
</dbReference>
<protein>
    <recommendedName>
        <fullName evidence="4">Cytochrome C biogenesis protein transmembrane domain-containing protein</fullName>
    </recommendedName>
</protein>
<feature type="transmembrane region" description="Helical" evidence="1">
    <location>
        <begin position="129"/>
        <end position="158"/>
    </location>
</feature>
<feature type="transmembrane region" description="Helical" evidence="1">
    <location>
        <begin position="215"/>
        <end position="232"/>
    </location>
</feature>
<comment type="caution">
    <text evidence="2">The sequence shown here is derived from an EMBL/GenBank/DDBJ whole genome shotgun (WGS) entry which is preliminary data.</text>
</comment>
<feature type="transmembrane region" description="Helical" evidence="1">
    <location>
        <begin position="87"/>
        <end position="108"/>
    </location>
</feature>
<name>A0A1J4RXD5_9BACT</name>
<evidence type="ECO:0000256" key="1">
    <source>
        <dbReference type="SAM" id="Phobius"/>
    </source>
</evidence>
<feature type="transmembrane region" description="Helical" evidence="1">
    <location>
        <begin position="12"/>
        <end position="37"/>
    </location>
</feature>
<evidence type="ECO:0000313" key="3">
    <source>
        <dbReference type="Proteomes" id="UP000182345"/>
    </source>
</evidence>
<keyword evidence="1" id="KW-1133">Transmembrane helix</keyword>
<organism evidence="2 3">
    <name type="scientific">Candidatus Collierbacteria bacterium CG1_02_44_10</name>
    <dbReference type="NCBI Taxonomy" id="1805087"/>
    <lineage>
        <taxon>Bacteria</taxon>
        <taxon>Candidatus Collieribacteriota</taxon>
    </lineage>
</organism>
<proteinExistence type="predicted"/>
<accession>A0A1J4RXD5</accession>
<dbReference type="EMBL" id="MNUK01000041">
    <property type="protein sequence ID" value="OIN91575.1"/>
    <property type="molecule type" value="Genomic_DNA"/>
</dbReference>
<keyword evidence="1" id="KW-0472">Membrane</keyword>
<dbReference type="PANTHER" id="PTHR31272:SF9">
    <property type="entry name" value="BLL1027 PROTEIN"/>
    <property type="match status" value="1"/>
</dbReference>
<sequence length="234" mass="26393">MEFNKMQISLPILTITALTNGINPCGIGMMITFLGYLLVFGGRSKENKWIYKIGFTYVLSTFVTYLLLGLVFYSAAFYFQRSWFAGIFKYVIGGALALAGLIQLKDVFWQDLPIHLRMPKIGFEKINRLMAKTSVGVAALIGILTTIFATPCMMPLYIGTTAVIARSGLPWYQVLSLFLYYNLIFILPLVLILVVMGEGKQVVDMKEWEHKNTKWMRFILGAALIIVGYLIVSK</sequence>
<evidence type="ECO:0000313" key="2">
    <source>
        <dbReference type="EMBL" id="OIN91575.1"/>
    </source>
</evidence>
<feature type="transmembrane region" description="Helical" evidence="1">
    <location>
        <begin position="178"/>
        <end position="195"/>
    </location>
</feature>
<gene>
    <name evidence="2" type="ORF">AUJ42_01650</name>
</gene>
<feature type="transmembrane region" description="Helical" evidence="1">
    <location>
        <begin position="49"/>
        <end position="75"/>
    </location>
</feature>
<dbReference type="AlphaFoldDB" id="A0A1J4RXD5"/>
<evidence type="ECO:0008006" key="4">
    <source>
        <dbReference type="Google" id="ProtNLM"/>
    </source>
</evidence>
<dbReference type="InterPro" id="IPR051790">
    <property type="entry name" value="Cytochrome_c-biogenesis_DsbD"/>
</dbReference>
<keyword evidence="1" id="KW-0812">Transmembrane</keyword>